<dbReference type="Gene3D" id="2.60.120.380">
    <property type="match status" value="4"/>
</dbReference>
<keyword evidence="4" id="KW-1185">Reference proteome</keyword>
<accession>A0ABU5QAI0</accession>
<feature type="chain" id="PRO_5045529830" evidence="1">
    <location>
        <begin position="23"/>
        <end position="1828"/>
    </location>
</feature>
<dbReference type="Gene3D" id="2.60.40.10">
    <property type="entry name" value="Immunoglobulins"/>
    <property type="match status" value="1"/>
</dbReference>
<dbReference type="Pfam" id="PF18962">
    <property type="entry name" value="Por_Secre_tail"/>
    <property type="match status" value="1"/>
</dbReference>
<dbReference type="PANTHER" id="PTHR42754">
    <property type="entry name" value="ENDOGLUCANASE"/>
    <property type="match status" value="1"/>
</dbReference>
<dbReference type="InterPro" id="IPR001190">
    <property type="entry name" value="SRCR"/>
</dbReference>
<dbReference type="PROSITE" id="PS50287">
    <property type="entry name" value="SRCR_2"/>
    <property type="match status" value="1"/>
</dbReference>
<dbReference type="PANTHER" id="PTHR42754:SF1">
    <property type="entry name" value="LIPOPROTEIN"/>
    <property type="match status" value="1"/>
</dbReference>
<dbReference type="InterPro" id="IPR026444">
    <property type="entry name" value="Secre_tail"/>
</dbReference>
<dbReference type="EMBL" id="JAYFUM010000010">
    <property type="protein sequence ID" value="MEA5139567.1"/>
    <property type="molecule type" value="Genomic_DNA"/>
</dbReference>
<evidence type="ECO:0000256" key="1">
    <source>
        <dbReference type="SAM" id="SignalP"/>
    </source>
</evidence>
<dbReference type="SUPFAM" id="SSF89260">
    <property type="entry name" value="Collagen-binding domain"/>
    <property type="match status" value="4"/>
</dbReference>
<reference evidence="3 4" key="1">
    <citation type="submission" date="2023-12" db="EMBL/GenBank/DDBJ databases">
        <title>Novel species of the genus Arcicella isolated from rivers.</title>
        <authorList>
            <person name="Lu H."/>
        </authorList>
    </citation>
    <scope>NUCLEOTIDE SEQUENCE [LARGE SCALE GENOMIC DNA]</scope>
    <source>
        <strain evidence="3 4">KCTC 23307</strain>
    </source>
</reference>
<dbReference type="Proteomes" id="UP001302949">
    <property type="component" value="Unassembled WGS sequence"/>
</dbReference>
<feature type="domain" description="SRCR" evidence="2">
    <location>
        <begin position="1110"/>
        <end position="1232"/>
    </location>
</feature>
<evidence type="ECO:0000313" key="4">
    <source>
        <dbReference type="Proteomes" id="UP001302949"/>
    </source>
</evidence>
<dbReference type="RefSeq" id="WP_323296720.1">
    <property type="nucleotide sequence ID" value="NZ_JAYFUM010000010.1"/>
</dbReference>
<dbReference type="NCBIfam" id="TIGR04183">
    <property type="entry name" value="Por_Secre_tail"/>
    <property type="match status" value="1"/>
</dbReference>
<name>A0ABU5QAI0_9BACT</name>
<keyword evidence="1" id="KW-0732">Signal</keyword>
<proteinExistence type="predicted"/>
<comment type="caution">
    <text evidence="3">The sequence shown here is derived from an EMBL/GenBank/DDBJ whole genome shotgun (WGS) entry which is preliminary data.</text>
</comment>
<organism evidence="3 4">
    <name type="scientific">Arcicella rigui</name>
    <dbReference type="NCBI Taxonomy" id="797020"/>
    <lineage>
        <taxon>Bacteria</taxon>
        <taxon>Pseudomonadati</taxon>
        <taxon>Bacteroidota</taxon>
        <taxon>Cytophagia</taxon>
        <taxon>Cytophagales</taxon>
        <taxon>Flectobacillaceae</taxon>
        <taxon>Arcicella</taxon>
    </lineage>
</organism>
<evidence type="ECO:0000313" key="3">
    <source>
        <dbReference type="EMBL" id="MEA5139567.1"/>
    </source>
</evidence>
<dbReference type="InterPro" id="IPR013783">
    <property type="entry name" value="Ig-like_fold"/>
</dbReference>
<protein>
    <submittedName>
        <fullName evidence="3">T9SS type A sorting domain-containing protein</fullName>
    </submittedName>
</protein>
<evidence type="ECO:0000259" key="2">
    <source>
        <dbReference type="PROSITE" id="PS50287"/>
    </source>
</evidence>
<feature type="signal peptide" evidence="1">
    <location>
        <begin position="1"/>
        <end position="22"/>
    </location>
</feature>
<gene>
    <name evidence="3" type="ORF">VB248_10490</name>
</gene>
<sequence>MRNLFTFLCALCLSFCAIATFAQTQETEPNDGFITANIISFDSELKGTSVSRNEDFFKITVSKPMILNISLSGISLGQSIQVQLYDINQKSIESKFFKSSDEKAVLSQLVCSTGIYYIKVNSVTGSSNYTLKVKSDVSDIYECNNSFNDAKEIPLNKEIKASINNAGDEDFFKINVREPSVINISLENIPVDQRMNLYIYDSNQVYIGKETASENGKNVYFSKLVCGGTYYIKIYSINNVANNAQYTLKVQIDVSDVYECNNSLSDAKQIALNTAIKASINSTEDEDFYKINISKPSVVNVSVEGVDANQLMYIEMYDANLVKLGKTYSSKGKSVFYNQLQCSAGVYYIRLYTSAGVASTSQYTMKVQADVSDVYECNNTFDEAKEIKLSTTIKGAINPSGDKDFYKFTLLKKSTVNFSFVDIQSGMTAYLDLYDQNLKKIVGGTNPNNLSSIQKVVLDAGQYFIRIFSNQTNPALYSLTVNPDACPHTAKINTPNGTSFCSGSSINIVAEGSGITSPFTYKWKQGNTDVSTGATLKVTQAGTFNVEVTDKNGCVVFSSITVSEIAKPTQPKITASNSTICLGSSVTLTSTTCTGGTLTWTGGVTGSSITVSPTATKSYKVLCTQGTCKSDSSLATTITVIAKPTQPKITASNSTICGGSSTTLTSTACAGGISTWTGGLTGSSITVSPSVTKSYKVLCTQGTCKSDSSLATTITVIAKPTQPKIAASNSTICAGSSVTLTSTACTSGILTWTGGLTGSSITVSPNVSKSYKVLCTQGTCKSDSSVATTITVIAKPTQPKITASNSTICAGSSVTLTSTACTGGVLTWTGGLTGNSITVSPTATKSYKVLCTQGTCKSDSSLATTITVIAKPTQPKITASNSTICSGNSTTLTSTACAGGVLTWTGGATGSSITVTPNVTKSYKVLCMQGTCKSDSSIATTITVTPKPTQPKITASNSTICAGSSVTLTSTACTGGVLTWTGGATGSTITVSPTVTKSYKVLCTQGTCKSDSSLATTITVIAKPTQPKITVSNSTICLGSSTTLTSSACTGGTLTWTGGLTGSSITVSPTINKSYKVLCTQGTCKSDSSLATTIIVIAKPTQPKITASSSTICGGSSTTLTSTACAGGVLTWTGGATGSSITVSPTATKSYKVLCTQAGCKSDSSLATTITVIAKPTQPKITASNSTICAGSSVTLTSTACTGGTLTWTGGATGSSITVSPTATKSYKVLCTVNGCKSDSSTIMKINILSIPKSPIISSNICNNILIKQWDKTFKGDKHRILTSVLTIANGEYLLGGYTLPEEVATGDKLGLDYLIIKIDSKGEKIWEKTYGGKDYDYLTCMVATPDGGFLLGGNSFSGIGLDKSEGNKGYMDFWVVKINKDGVKMWDKTFGGDDYDYISTIVNIDNGGFLLGGSTFSRAIDKTGPYGFMDYYAIKINENGINIWEKKIGGRDYDYLKSVVTTNDGGFLLGGKSMSGIGGDKSDNSRGLDDYWVVKISSSGIKVWDKTFGGVGYDNLSNIVKSDDGGFLLGGYSGSTISGDKLGASKGDYDFWVVKINSNGVKLWDKTIGGNSVDYLLTTIKTNDGGFLLGGYSESGLSGDKSEKLIGQADYWVVKISSSGNKLWDKAFGGSAEDILKAMVITNDNGLLLGGYSTSSDGDKSEMSLGYDFWIIKSKICDNKELTATGCTGTVNWSNGATGNSITVSPTVATTYTATCTVNTCKSATSNAITVSPDVIPNGRVVSDIPNEPEPSFNFKVFPNPAKDELTIQTDLEGEATFHLYNSIGQSVLERTFEKQTKIDVKNLSKGLYIYSIQHQDAKTNGKVLLE</sequence>